<name>A0A222E781_9RHOB</name>
<reference evidence="9 10" key="1">
    <citation type="submission" date="2017-07" db="EMBL/GenBank/DDBJ databases">
        <title>Genome Sequence of Antarctobacter heliothermus Strain SMS3 Isolated from a culture of the Diatom Skeletonema marinoi.</title>
        <authorList>
            <person name="Topel M."/>
            <person name="Pinder M.I.M."/>
            <person name="Johansson O.N."/>
            <person name="Kourtchenko O."/>
            <person name="Godhe A."/>
            <person name="Clarke A.K."/>
        </authorList>
    </citation>
    <scope>NUCLEOTIDE SEQUENCE [LARGE SCALE GENOMIC DNA]</scope>
    <source>
        <strain evidence="9 10">SMS3</strain>
    </source>
</reference>
<organism evidence="9 10">
    <name type="scientific">Antarctobacter heliothermus</name>
    <dbReference type="NCBI Taxonomy" id="74033"/>
    <lineage>
        <taxon>Bacteria</taxon>
        <taxon>Pseudomonadati</taxon>
        <taxon>Pseudomonadota</taxon>
        <taxon>Alphaproteobacteria</taxon>
        <taxon>Rhodobacterales</taxon>
        <taxon>Roseobacteraceae</taxon>
        <taxon>Antarctobacter</taxon>
    </lineage>
</organism>
<accession>A0A222E781</accession>
<keyword evidence="2 7" id="KW-0813">Transport</keyword>
<evidence type="ECO:0000256" key="7">
    <source>
        <dbReference type="RuleBase" id="RU363032"/>
    </source>
</evidence>
<dbReference type="Proteomes" id="UP000203589">
    <property type="component" value="Chromosome"/>
</dbReference>
<keyword evidence="6 7" id="KW-0472">Membrane</keyword>
<gene>
    <name evidence="9" type="ORF">ANTHELSMS3_03150</name>
</gene>
<keyword evidence="3" id="KW-1003">Cell membrane</keyword>
<dbReference type="OrthoDB" id="9786495at2"/>
<protein>
    <submittedName>
        <fullName evidence="9">Oligopeptide transporter permease</fullName>
    </submittedName>
</protein>
<dbReference type="PANTHER" id="PTHR30151">
    <property type="entry name" value="ALKANE SULFONATE ABC TRANSPORTER-RELATED, MEMBRANE SUBUNIT"/>
    <property type="match status" value="1"/>
</dbReference>
<keyword evidence="10" id="KW-1185">Reference proteome</keyword>
<feature type="transmembrane region" description="Helical" evidence="7">
    <location>
        <begin position="12"/>
        <end position="30"/>
    </location>
</feature>
<keyword evidence="5 7" id="KW-1133">Transmembrane helix</keyword>
<evidence type="ECO:0000256" key="3">
    <source>
        <dbReference type="ARBA" id="ARBA00022475"/>
    </source>
</evidence>
<feature type="transmembrane region" description="Helical" evidence="7">
    <location>
        <begin position="128"/>
        <end position="147"/>
    </location>
</feature>
<dbReference type="PANTHER" id="PTHR30151:SF0">
    <property type="entry name" value="ABC TRANSPORTER PERMEASE PROTEIN MJ0413-RELATED"/>
    <property type="match status" value="1"/>
</dbReference>
<dbReference type="InterPro" id="IPR000515">
    <property type="entry name" value="MetI-like"/>
</dbReference>
<dbReference type="KEGG" id="aht:ANTHELSMS3_03150"/>
<dbReference type="RefSeq" id="WP_094035664.1">
    <property type="nucleotide sequence ID" value="NZ_CP022540.1"/>
</dbReference>
<dbReference type="InterPro" id="IPR035906">
    <property type="entry name" value="MetI-like_sf"/>
</dbReference>
<evidence type="ECO:0000256" key="6">
    <source>
        <dbReference type="ARBA" id="ARBA00023136"/>
    </source>
</evidence>
<evidence type="ECO:0000313" key="9">
    <source>
        <dbReference type="EMBL" id="ASP21801.1"/>
    </source>
</evidence>
<feature type="transmembrane region" description="Helical" evidence="7">
    <location>
        <begin position="168"/>
        <end position="189"/>
    </location>
</feature>
<dbReference type="GO" id="GO:0005886">
    <property type="term" value="C:plasma membrane"/>
    <property type="evidence" value="ECO:0007669"/>
    <property type="project" value="UniProtKB-SubCell"/>
</dbReference>
<sequence length="261" mass="28278">MSTNTVVPLRERFVDIAVLIVVFVGVWEVAHQWAGDVALTSPWDTIKYSIQTLFSASFWPHVWATMSSFAIAMVVAAFSGILIGAVLGYNRLAGEVAEPILVGVYSIPKVTLYPIILLFFGIGSAASVAFGALHGIVPISLFTMNAVRNIKPVYLKTAKVLRLTPRQLLLSILLPASLPEVFTGLRVGFSLTLVGTLLAEMFGSRQGLGHMLMNAIGMHDMDVIMSITLLLALFAVIVNSGLLWIDRRLHRTTVKTPMGGA</sequence>
<evidence type="ECO:0000313" key="10">
    <source>
        <dbReference type="Proteomes" id="UP000203589"/>
    </source>
</evidence>
<dbReference type="Pfam" id="PF00528">
    <property type="entry name" value="BPD_transp_1"/>
    <property type="match status" value="1"/>
</dbReference>
<evidence type="ECO:0000256" key="2">
    <source>
        <dbReference type="ARBA" id="ARBA00022448"/>
    </source>
</evidence>
<dbReference type="AlphaFoldDB" id="A0A222E781"/>
<comment type="subcellular location">
    <subcellularLocation>
        <location evidence="1 7">Cell membrane</location>
        <topology evidence="1 7">Multi-pass membrane protein</topology>
    </subcellularLocation>
</comment>
<evidence type="ECO:0000259" key="8">
    <source>
        <dbReference type="PROSITE" id="PS50928"/>
    </source>
</evidence>
<dbReference type="GO" id="GO:0055085">
    <property type="term" value="P:transmembrane transport"/>
    <property type="evidence" value="ECO:0007669"/>
    <property type="project" value="InterPro"/>
</dbReference>
<dbReference type="PROSITE" id="PS50928">
    <property type="entry name" value="ABC_TM1"/>
    <property type="match status" value="1"/>
</dbReference>
<feature type="transmembrane region" description="Helical" evidence="7">
    <location>
        <begin position="223"/>
        <end position="245"/>
    </location>
</feature>
<evidence type="ECO:0000256" key="5">
    <source>
        <dbReference type="ARBA" id="ARBA00022989"/>
    </source>
</evidence>
<proteinExistence type="inferred from homology"/>
<evidence type="ECO:0000256" key="1">
    <source>
        <dbReference type="ARBA" id="ARBA00004651"/>
    </source>
</evidence>
<keyword evidence="4 7" id="KW-0812">Transmembrane</keyword>
<dbReference type="EMBL" id="CP022540">
    <property type="protein sequence ID" value="ASP21801.1"/>
    <property type="molecule type" value="Genomic_DNA"/>
</dbReference>
<dbReference type="Gene3D" id="1.10.3720.10">
    <property type="entry name" value="MetI-like"/>
    <property type="match status" value="1"/>
</dbReference>
<feature type="transmembrane region" description="Helical" evidence="7">
    <location>
        <begin position="100"/>
        <end position="122"/>
    </location>
</feature>
<feature type="transmembrane region" description="Helical" evidence="7">
    <location>
        <begin position="62"/>
        <end position="88"/>
    </location>
</feature>
<dbReference type="SUPFAM" id="SSF161098">
    <property type="entry name" value="MetI-like"/>
    <property type="match status" value="1"/>
</dbReference>
<comment type="similarity">
    <text evidence="7">Belongs to the binding-protein-dependent transport system permease family.</text>
</comment>
<evidence type="ECO:0000256" key="4">
    <source>
        <dbReference type="ARBA" id="ARBA00022692"/>
    </source>
</evidence>
<feature type="domain" description="ABC transmembrane type-1" evidence="8">
    <location>
        <begin position="62"/>
        <end position="242"/>
    </location>
</feature>